<feature type="compositionally biased region" description="Low complexity" evidence="11">
    <location>
        <begin position="49"/>
        <end position="60"/>
    </location>
</feature>
<dbReference type="FunFam" id="3.30.160.60:FF:000125">
    <property type="entry name" value="Putative zinc finger protein 143"/>
    <property type="match status" value="1"/>
</dbReference>
<dbReference type="SMART" id="SM00355">
    <property type="entry name" value="ZnF_C2H2"/>
    <property type="match status" value="5"/>
</dbReference>
<keyword evidence="5" id="KW-0862">Zinc</keyword>
<dbReference type="InterPro" id="IPR013087">
    <property type="entry name" value="Znf_C2H2_type"/>
</dbReference>
<feature type="domain" description="C2H2-type" evidence="12">
    <location>
        <begin position="76"/>
        <end position="106"/>
    </location>
</feature>
<keyword evidence="9" id="KW-0539">Nucleus</keyword>
<evidence type="ECO:0000256" key="5">
    <source>
        <dbReference type="ARBA" id="ARBA00022833"/>
    </source>
</evidence>
<dbReference type="Pfam" id="PF00096">
    <property type="entry name" value="zf-C2H2"/>
    <property type="match status" value="4"/>
</dbReference>
<dbReference type="InterPro" id="IPR036236">
    <property type="entry name" value="Znf_C2H2_sf"/>
</dbReference>
<evidence type="ECO:0000256" key="3">
    <source>
        <dbReference type="ARBA" id="ARBA00022737"/>
    </source>
</evidence>
<evidence type="ECO:0000256" key="1">
    <source>
        <dbReference type="ARBA" id="ARBA00004123"/>
    </source>
</evidence>
<dbReference type="GO" id="GO:0000978">
    <property type="term" value="F:RNA polymerase II cis-regulatory region sequence-specific DNA binding"/>
    <property type="evidence" value="ECO:0007669"/>
    <property type="project" value="TreeGrafter"/>
</dbReference>
<dbReference type="Proteomes" id="UP000309038">
    <property type="component" value="Unassembled WGS sequence"/>
</dbReference>
<keyword evidence="6" id="KW-0805">Transcription regulation</keyword>
<dbReference type="Gene3D" id="3.30.160.60">
    <property type="entry name" value="Classic Zinc Finger"/>
    <property type="match status" value="5"/>
</dbReference>
<evidence type="ECO:0000256" key="11">
    <source>
        <dbReference type="SAM" id="MobiDB-lite"/>
    </source>
</evidence>
<dbReference type="GO" id="GO:0000785">
    <property type="term" value="C:chromatin"/>
    <property type="evidence" value="ECO:0007669"/>
    <property type="project" value="TreeGrafter"/>
</dbReference>
<dbReference type="EMBL" id="SGPJ01000003">
    <property type="protein sequence ID" value="THH02675.1"/>
    <property type="molecule type" value="Genomic_DNA"/>
</dbReference>
<gene>
    <name evidence="13" type="ORF">EW026_g186</name>
</gene>
<feature type="region of interest" description="Disordered" evidence="11">
    <location>
        <begin position="40"/>
        <end position="60"/>
    </location>
</feature>
<evidence type="ECO:0000256" key="6">
    <source>
        <dbReference type="ARBA" id="ARBA00023015"/>
    </source>
</evidence>
<dbReference type="PROSITE" id="PS00028">
    <property type="entry name" value="ZINC_FINGER_C2H2_1"/>
    <property type="match status" value="4"/>
</dbReference>
<feature type="domain" description="C2H2-type" evidence="12">
    <location>
        <begin position="171"/>
        <end position="200"/>
    </location>
</feature>
<evidence type="ECO:0000256" key="4">
    <source>
        <dbReference type="ARBA" id="ARBA00022771"/>
    </source>
</evidence>
<feature type="domain" description="C2H2-type" evidence="12">
    <location>
        <begin position="201"/>
        <end position="230"/>
    </location>
</feature>
<sequence length="238" mass="26209">MLGVLATHLLHDHLGLPTRSISNDLSSLAEVNFAQPGKYYEPHADEANSSRTSPSLTLSCPPTPAPEHDCSAPQAHVCGWTGCGQGFPSCDDLTAHINAVHVGSGKAHYDCRWEGCTRHGDNGFASKQKICRHLQSHTGHRPFQCKTCNQNFSEAATLAQHMRRHTQEKPYICDFPGCGKSFAITGALTIHKRTHNGHKPFKCTYCERAFAESSNLSKHVTSDTHWGATVLLQRTRLR</sequence>
<keyword evidence="8" id="KW-0804">Transcription</keyword>
<comment type="subcellular location">
    <subcellularLocation>
        <location evidence="1">Nucleus</location>
    </subcellularLocation>
</comment>
<keyword evidence="4 10" id="KW-0863">Zinc-finger</keyword>
<evidence type="ECO:0000256" key="2">
    <source>
        <dbReference type="ARBA" id="ARBA00022723"/>
    </source>
</evidence>
<dbReference type="AlphaFoldDB" id="A0A4S4KVE4"/>
<protein>
    <recommendedName>
        <fullName evidence="12">C2H2-type domain-containing protein</fullName>
    </recommendedName>
</protein>
<evidence type="ECO:0000256" key="9">
    <source>
        <dbReference type="ARBA" id="ARBA00023242"/>
    </source>
</evidence>
<dbReference type="FunFam" id="3.30.160.60:FF:000325">
    <property type="entry name" value="ZFP90 zinc finger protein"/>
    <property type="match status" value="1"/>
</dbReference>
<evidence type="ECO:0000313" key="13">
    <source>
        <dbReference type="EMBL" id="THH02675.1"/>
    </source>
</evidence>
<keyword evidence="3" id="KW-0677">Repeat</keyword>
<evidence type="ECO:0000313" key="14">
    <source>
        <dbReference type="Proteomes" id="UP000309038"/>
    </source>
</evidence>
<dbReference type="FunFam" id="3.30.160.60:FF:000032">
    <property type="entry name" value="Krueppel-like factor 4"/>
    <property type="match status" value="1"/>
</dbReference>
<keyword evidence="2" id="KW-0479">Metal-binding</keyword>
<feature type="domain" description="C2H2-type" evidence="12">
    <location>
        <begin position="109"/>
        <end position="142"/>
    </location>
</feature>
<reference evidence="13 14" key="1">
    <citation type="submission" date="2019-02" db="EMBL/GenBank/DDBJ databases">
        <title>Genome sequencing of the rare red list fungi Phlebia centrifuga.</title>
        <authorList>
            <person name="Buettner E."/>
            <person name="Kellner H."/>
        </authorList>
    </citation>
    <scope>NUCLEOTIDE SEQUENCE [LARGE SCALE GENOMIC DNA]</scope>
    <source>
        <strain evidence="13 14">DSM 108282</strain>
    </source>
</reference>
<name>A0A4S4KVE4_9APHY</name>
<organism evidence="13 14">
    <name type="scientific">Hermanssonia centrifuga</name>
    <dbReference type="NCBI Taxonomy" id="98765"/>
    <lineage>
        <taxon>Eukaryota</taxon>
        <taxon>Fungi</taxon>
        <taxon>Dikarya</taxon>
        <taxon>Basidiomycota</taxon>
        <taxon>Agaricomycotina</taxon>
        <taxon>Agaricomycetes</taxon>
        <taxon>Polyporales</taxon>
        <taxon>Meruliaceae</taxon>
        <taxon>Hermanssonia</taxon>
    </lineage>
</organism>
<dbReference type="PANTHER" id="PTHR14003">
    <property type="entry name" value="TRANSCRIPTIONAL REPRESSOR PROTEIN YY"/>
    <property type="match status" value="1"/>
</dbReference>
<proteinExistence type="predicted"/>
<dbReference type="PANTHER" id="PTHR14003:SF19">
    <property type="entry name" value="YY2 TRANSCRIPTION FACTOR"/>
    <property type="match status" value="1"/>
</dbReference>
<feature type="domain" description="C2H2-type" evidence="12">
    <location>
        <begin position="143"/>
        <end position="170"/>
    </location>
</feature>
<dbReference type="PROSITE" id="PS50157">
    <property type="entry name" value="ZINC_FINGER_C2H2_2"/>
    <property type="match status" value="5"/>
</dbReference>
<keyword evidence="14" id="KW-1185">Reference proteome</keyword>
<dbReference type="SUPFAM" id="SSF57667">
    <property type="entry name" value="beta-beta-alpha zinc fingers"/>
    <property type="match status" value="3"/>
</dbReference>
<dbReference type="GO" id="GO:0000981">
    <property type="term" value="F:DNA-binding transcription factor activity, RNA polymerase II-specific"/>
    <property type="evidence" value="ECO:0007669"/>
    <property type="project" value="UniProtKB-ARBA"/>
</dbReference>
<evidence type="ECO:0000259" key="12">
    <source>
        <dbReference type="PROSITE" id="PS50157"/>
    </source>
</evidence>
<dbReference type="GO" id="GO:0008270">
    <property type="term" value="F:zinc ion binding"/>
    <property type="evidence" value="ECO:0007669"/>
    <property type="project" value="UniProtKB-KW"/>
</dbReference>
<comment type="caution">
    <text evidence="13">The sequence shown here is derived from an EMBL/GenBank/DDBJ whole genome shotgun (WGS) entry which is preliminary data.</text>
</comment>
<keyword evidence="7" id="KW-0238">DNA-binding</keyword>
<evidence type="ECO:0000256" key="8">
    <source>
        <dbReference type="ARBA" id="ARBA00023163"/>
    </source>
</evidence>
<accession>A0A4S4KVE4</accession>
<dbReference type="GO" id="GO:0031519">
    <property type="term" value="C:PcG protein complex"/>
    <property type="evidence" value="ECO:0007669"/>
    <property type="project" value="TreeGrafter"/>
</dbReference>
<evidence type="ECO:0000256" key="7">
    <source>
        <dbReference type="ARBA" id="ARBA00023125"/>
    </source>
</evidence>
<dbReference type="GO" id="GO:0005667">
    <property type="term" value="C:transcription regulator complex"/>
    <property type="evidence" value="ECO:0007669"/>
    <property type="project" value="TreeGrafter"/>
</dbReference>
<evidence type="ECO:0000256" key="10">
    <source>
        <dbReference type="PROSITE-ProRule" id="PRU00042"/>
    </source>
</evidence>